<comment type="similarity">
    <text evidence="1 5">Belongs to the V-ATPase F subunit family.</text>
</comment>
<dbReference type="OrthoDB" id="24971at2157"/>
<proteinExistence type="inferred from homology"/>
<dbReference type="KEGG" id="mcub:MCBB_1900"/>
<dbReference type="STRING" id="118062.MCBB_1900"/>
<evidence type="ECO:0000256" key="3">
    <source>
        <dbReference type="ARBA" id="ARBA00022781"/>
    </source>
</evidence>
<comment type="subunit">
    <text evidence="5">Has multiple subunits with at least A(3), B(3), C, D, E, F, H, I and proteolipid K(x).</text>
</comment>
<dbReference type="PANTHER" id="PTHR13861">
    <property type="entry name" value="VACUOLAR ATP SYNTHASE SUBUNIT F"/>
    <property type="match status" value="1"/>
</dbReference>
<dbReference type="InterPro" id="IPR008218">
    <property type="entry name" value="ATPase_V1-cplx_f_g_su"/>
</dbReference>
<keyword evidence="7" id="KW-1185">Reference proteome</keyword>
<keyword evidence="3 5" id="KW-0375">Hydrogen ion transport</keyword>
<sequence>MSSQVAVMADADTVTGFRLGGIKAGYPVSNMEEADKTLKELVKQDFSIIIITEKIGDGIRETIDKFTKTSALPMIIEVPDKSGSIRKESDPMRELIKRVIGVEMVK</sequence>
<dbReference type="Proteomes" id="UP000094707">
    <property type="component" value="Chromosome I"/>
</dbReference>
<dbReference type="GO" id="GO:0046933">
    <property type="term" value="F:proton-transporting ATP synthase activity, rotational mechanism"/>
    <property type="evidence" value="ECO:0007669"/>
    <property type="project" value="UniProtKB-UniRule"/>
</dbReference>
<evidence type="ECO:0000313" key="7">
    <source>
        <dbReference type="Proteomes" id="UP000094707"/>
    </source>
</evidence>
<gene>
    <name evidence="5 6" type="primary">atpF</name>
    <name evidence="6" type="ORF">MCBB_1900</name>
</gene>
<dbReference type="GO" id="GO:0046961">
    <property type="term" value="F:proton-transporting ATPase activity, rotational mechanism"/>
    <property type="evidence" value="ECO:0007669"/>
    <property type="project" value="InterPro"/>
</dbReference>
<evidence type="ECO:0000256" key="5">
    <source>
        <dbReference type="HAMAP-Rule" id="MF_00312"/>
    </source>
</evidence>
<dbReference type="HAMAP" id="MF_00312">
    <property type="entry name" value="ATP_synth_F_arch"/>
    <property type="match status" value="1"/>
</dbReference>
<reference evidence="6 7" key="1">
    <citation type="submission" date="2016-08" db="EMBL/GenBank/DDBJ databases">
        <authorList>
            <person name="Seilhamer J.J."/>
        </authorList>
    </citation>
    <scope>NUCLEOTIDE SEQUENCE [LARGE SCALE GENOMIC DNA]</scope>
    <source>
        <strain evidence="6">Buetzberg</strain>
    </source>
</reference>
<dbReference type="NCBIfam" id="NF003047">
    <property type="entry name" value="PRK03957.1"/>
    <property type="match status" value="1"/>
</dbReference>
<dbReference type="InterPro" id="IPR036906">
    <property type="entry name" value="ATPase_V1_fsu_sf"/>
</dbReference>
<comment type="function">
    <text evidence="5">Component of the A-type ATP synthase that produces ATP from ADP in the presence of a proton gradient across the membrane.</text>
</comment>
<evidence type="ECO:0000256" key="2">
    <source>
        <dbReference type="ARBA" id="ARBA00022448"/>
    </source>
</evidence>
<evidence type="ECO:0000256" key="4">
    <source>
        <dbReference type="ARBA" id="ARBA00023065"/>
    </source>
</evidence>
<dbReference type="EMBL" id="LT607756">
    <property type="protein sequence ID" value="SCG86449.1"/>
    <property type="molecule type" value="Genomic_DNA"/>
</dbReference>
<dbReference type="AlphaFoldDB" id="A0A1D3L4K4"/>
<dbReference type="GeneID" id="30412739"/>
<dbReference type="GO" id="GO:0005886">
    <property type="term" value="C:plasma membrane"/>
    <property type="evidence" value="ECO:0007669"/>
    <property type="project" value="UniProtKB-SubCell"/>
</dbReference>
<dbReference type="Pfam" id="PF01990">
    <property type="entry name" value="ATP-synt_F"/>
    <property type="match status" value="1"/>
</dbReference>
<dbReference type="GO" id="GO:0042777">
    <property type="term" value="P:proton motive force-driven plasma membrane ATP synthesis"/>
    <property type="evidence" value="ECO:0007669"/>
    <property type="project" value="UniProtKB-UniRule"/>
</dbReference>
<dbReference type="GO" id="GO:0005524">
    <property type="term" value="F:ATP binding"/>
    <property type="evidence" value="ECO:0007669"/>
    <property type="project" value="UniProtKB-UniRule"/>
</dbReference>
<keyword evidence="5" id="KW-1003">Cell membrane</keyword>
<organism evidence="6 7">
    <name type="scientific">Methanobacterium congolense</name>
    <dbReference type="NCBI Taxonomy" id="118062"/>
    <lineage>
        <taxon>Archaea</taxon>
        <taxon>Methanobacteriati</taxon>
        <taxon>Methanobacteriota</taxon>
        <taxon>Methanomada group</taxon>
        <taxon>Methanobacteria</taxon>
        <taxon>Methanobacteriales</taxon>
        <taxon>Methanobacteriaceae</taxon>
        <taxon>Methanobacterium</taxon>
    </lineage>
</organism>
<evidence type="ECO:0000313" key="6">
    <source>
        <dbReference type="EMBL" id="SCG86449.1"/>
    </source>
</evidence>
<keyword evidence="5" id="KW-0472">Membrane</keyword>
<dbReference type="SUPFAM" id="SSF159468">
    <property type="entry name" value="AtpF-like"/>
    <property type="match status" value="1"/>
</dbReference>
<protein>
    <recommendedName>
        <fullName evidence="5">A-type ATP synthase subunit F</fullName>
    </recommendedName>
</protein>
<keyword evidence="4 5" id="KW-0406">Ion transport</keyword>
<dbReference type="RefSeq" id="WP_071907512.1">
    <property type="nucleotide sequence ID" value="NZ_LT607756.1"/>
</dbReference>
<dbReference type="Gene3D" id="3.40.50.10580">
    <property type="entry name" value="ATPase, V1 complex, subunit F"/>
    <property type="match status" value="1"/>
</dbReference>
<keyword evidence="5" id="KW-0066">ATP synthesis</keyword>
<comment type="subcellular location">
    <subcellularLocation>
        <location evidence="5">Cell membrane</location>
        <topology evidence="5">Peripheral membrane protein</topology>
    </subcellularLocation>
</comment>
<name>A0A1D3L4K4_9EURY</name>
<dbReference type="PANTHER" id="PTHR13861:SF2">
    <property type="entry name" value="V-TYPE PROTON ATPASE SUBUNIT F"/>
    <property type="match status" value="1"/>
</dbReference>
<dbReference type="InterPro" id="IPR022944">
    <property type="entry name" value="ATPase_V1-cplx_fsu_bac/arc"/>
</dbReference>
<keyword evidence="2 5" id="KW-0813">Transport</keyword>
<evidence type="ECO:0000256" key="1">
    <source>
        <dbReference type="ARBA" id="ARBA00010148"/>
    </source>
</evidence>
<accession>A0A1D3L4K4</accession>
<dbReference type="PATRIC" id="fig|129848.4.peg.1947"/>